<evidence type="ECO:0000256" key="1">
    <source>
        <dbReference type="ARBA" id="ARBA00023015"/>
    </source>
</evidence>
<keyword evidence="3" id="KW-0804">Transcription</keyword>
<dbReference type="InterPro" id="IPR018490">
    <property type="entry name" value="cNMP-bd_dom_sf"/>
</dbReference>
<evidence type="ECO:0000256" key="2">
    <source>
        <dbReference type="ARBA" id="ARBA00023125"/>
    </source>
</evidence>
<dbReference type="Gene3D" id="1.10.10.10">
    <property type="entry name" value="Winged helix-like DNA-binding domain superfamily/Winged helix DNA-binding domain"/>
    <property type="match status" value="1"/>
</dbReference>
<dbReference type="CDD" id="cd00038">
    <property type="entry name" value="CAP_ED"/>
    <property type="match status" value="1"/>
</dbReference>
<dbReference type="SMART" id="SM00100">
    <property type="entry name" value="cNMP"/>
    <property type="match status" value="1"/>
</dbReference>
<dbReference type="InterPro" id="IPR012318">
    <property type="entry name" value="HTH_CRP"/>
</dbReference>
<evidence type="ECO:0000313" key="6">
    <source>
        <dbReference type="EMBL" id="BAX82174.1"/>
    </source>
</evidence>
<dbReference type="InterPro" id="IPR014710">
    <property type="entry name" value="RmlC-like_jellyroll"/>
</dbReference>
<dbReference type="InterPro" id="IPR000595">
    <property type="entry name" value="cNMP-bd_dom"/>
</dbReference>
<dbReference type="EMBL" id="AP018042">
    <property type="protein sequence ID" value="BAX82174.1"/>
    <property type="molecule type" value="Genomic_DNA"/>
</dbReference>
<organism evidence="6 7">
    <name type="scientific">Labilibaculum antarcticum</name>
    <dbReference type="NCBI Taxonomy" id="1717717"/>
    <lineage>
        <taxon>Bacteria</taxon>
        <taxon>Pseudomonadati</taxon>
        <taxon>Bacteroidota</taxon>
        <taxon>Bacteroidia</taxon>
        <taxon>Marinilabiliales</taxon>
        <taxon>Marinifilaceae</taxon>
        <taxon>Labilibaculum</taxon>
    </lineage>
</organism>
<keyword evidence="7" id="KW-1185">Reference proteome</keyword>
<keyword evidence="1" id="KW-0805">Transcription regulation</keyword>
<dbReference type="GO" id="GO:0005829">
    <property type="term" value="C:cytosol"/>
    <property type="evidence" value="ECO:0007669"/>
    <property type="project" value="TreeGrafter"/>
</dbReference>
<sequence>MAKFSKSDNCKSCLDCNMRIPMLSILSRPELLELNESRFEVKFKAGETIFKQGTSATHLLILTTGLAKLYVEGVQDKQLIIRIIKPWEIVGQASLYFDNRHHYSIAALDNTTACFIEINAFKKAIQTNPIFAEEFIKNCTRKGIFNFEKMVSLSQKQMHGRIADGLIYLSSKVYEDLNFDLHLSRQDVADLTGMSKDSAIRILKEFHNEGIIEMDGRKLKILNFTQLERISETG</sequence>
<proteinExistence type="predicted"/>
<dbReference type="AlphaFoldDB" id="A0A1Y1CPJ1"/>
<dbReference type="InterPro" id="IPR036388">
    <property type="entry name" value="WH-like_DNA-bd_sf"/>
</dbReference>
<dbReference type="OrthoDB" id="9127033at2"/>
<feature type="domain" description="HTH crp-type" evidence="5">
    <location>
        <begin position="156"/>
        <end position="225"/>
    </location>
</feature>
<dbReference type="Proteomes" id="UP000218267">
    <property type="component" value="Chromosome"/>
</dbReference>
<gene>
    <name evidence="6" type="ORF">ALGA_3882</name>
</gene>
<dbReference type="GO" id="GO:0003700">
    <property type="term" value="F:DNA-binding transcription factor activity"/>
    <property type="evidence" value="ECO:0007669"/>
    <property type="project" value="TreeGrafter"/>
</dbReference>
<reference evidence="6 7" key="1">
    <citation type="journal article" date="2018" name="Mar. Genomics">
        <title>Complete genome sequence of Marinifilaceae bacterium strain SPP2, isolated from the Antarctic marine sediment.</title>
        <authorList>
            <person name="Watanabe M."/>
            <person name="Kojima H."/>
            <person name="Fukui M."/>
        </authorList>
    </citation>
    <scope>NUCLEOTIDE SEQUENCE [LARGE SCALE GENOMIC DNA]</scope>
    <source>
        <strain evidence="6 7">SPP2</strain>
    </source>
</reference>
<protein>
    <recommendedName>
        <fullName evidence="8">Crp/Fnr family transcriptional regulator</fullName>
    </recommendedName>
</protein>
<dbReference type="PANTHER" id="PTHR24567">
    <property type="entry name" value="CRP FAMILY TRANSCRIPTIONAL REGULATORY PROTEIN"/>
    <property type="match status" value="1"/>
</dbReference>
<feature type="domain" description="Cyclic nucleotide-binding" evidence="4">
    <location>
        <begin position="22"/>
        <end position="142"/>
    </location>
</feature>
<dbReference type="PROSITE" id="PS50042">
    <property type="entry name" value="CNMP_BINDING_3"/>
    <property type="match status" value="1"/>
</dbReference>
<dbReference type="Gene3D" id="2.60.120.10">
    <property type="entry name" value="Jelly Rolls"/>
    <property type="match status" value="1"/>
</dbReference>
<evidence type="ECO:0000313" key="7">
    <source>
        <dbReference type="Proteomes" id="UP000218267"/>
    </source>
</evidence>
<dbReference type="InterPro" id="IPR050397">
    <property type="entry name" value="Env_Response_Regulators"/>
</dbReference>
<dbReference type="SUPFAM" id="SSF51206">
    <property type="entry name" value="cAMP-binding domain-like"/>
    <property type="match status" value="1"/>
</dbReference>
<dbReference type="PROSITE" id="PS51063">
    <property type="entry name" value="HTH_CRP_2"/>
    <property type="match status" value="1"/>
</dbReference>
<evidence type="ECO:0000256" key="3">
    <source>
        <dbReference type="ARBA" id="ARBA00023163"/>
    </source>
</evidence>
<keyword evidence="2" id="KW-0238">DNA-binding</keyword>
<evidence type="ECO:0000259" key="5">
    <source>
        <dbReference type="PROSITE" id="PS51063"/>
    </source>
</evidence>
<name>A0A1Y1CPJ1_9BACT</name>
<dbReference type="Pfam" id="PF13545">
    <property type="entry name" value="HTH_Crp_2"/>
    <property type="match status" value="1"/>
</dbReference>
<dbReference type="GO" id="GO:0003677">
    <property type="term" value="F:DNA binding"/>
    <property type="evidence" value="ECO:0007669"/>
    <property type="project" value="UniProtKB-KW"/>
</dbReference>
<evidence type="ECO:0000259" key="4">
    <source>
        <dbReference type="PROSITE" id="PS50042"/>
    </source>
</evidence>
<dbReference type="Pfam" id="PF00027">
    <property type="entry name" value="cNMP_binding"/>
    <property type="match status" value="1"/>
</dbReference>
<dbReference type="SUPFAM" id="SSF46785">
    <property type="entry name" value="Winged helix' DNA-binding domain"/>
    <property type="match status" value="1"/>
</dbReference>
<dbReference type="InterPro" id="IPR036390">
    <property type="entry name" value="WH_DNA-bd_sf"/>
</dbReference>
<reference evidence="7" key="2">
    <citation type="journal article" date="2020" name="Antonie Van Leeuwenhoek">
        <title>Labilibaculum antarcticum sp. nov., a novel facultative anaerobic, psychrotorelant bacterium isolated from marine sediment of Antarctica.</title>
        <authorList>
            <person name="Watanabe M."/>
            <person name="Kojima H."/>
            <person name="Fukui M."/>
        </authorList>
    </citation>
    <scope>NUCLEOTIDE SEQUENCE [LARGE SCALE GENOMIC DNA]</scope>
    <source>
        <strain evidence="7">SPP2</strain>
    </source>
</reference>
<dbReference type="KEGG" id="mbas:ALGA_3882"/>
<dbReference type="PANTHER" id="PTHR24567:SF74">
    <property type="entry name" value="HTH-TYPE TRANSCRIPTIONAL REGULATOR ARCR"/>
    <property type="match status" value="1"/>
</dbReference>
<evidence type="ECO:0008006" key="8">
    <source>
        <dbReference type="Google" id="ProtNLM"/>
    </source>
</evidence>
<dbReference type="SMART" id="SM00419">
    <property type="entry name" value="HTH_CRP"/>
    <property type="match status" value="1"/>
</dbReference>
<dbReference type="CDD" id="cd00092">
    <property type="entry name" value="HTH_CRP"/>
    <property type="match status" value="1"/>
</dbReference>
<accession>A0A1Y1CPJ1</accession>